<protein>
    <recommendedName>
        <fullName evidence="4">UBA domain-containing protein</fullName>
    </recommendedName>
</protein>
<dbReference type="AlphaFoldDB" id="A0AAE0EQ72"/>
<dbReference type="Proteomes" id="UP001190700">
    <property type="component" value="Unassembled WGS sequence"/>
</dbReference>
<proteinExistence type="predicted"/>
<feature type="compositionally biased region" description="Basic residues" evidence="1">
    <location>
        <begin position="318"/>
        <end position="342"/>
    </location>
</feature>
<feature type="region of interest" description="Disordered" evidence="1">
    <location>
        <begin position="256"/>
        <end position="299"/>
    </location>
</feature>
<evidence type="ECO:0000313" key="2">
    <source>
        <dbReference type="EMBL" id="KAK3236259.1"/>
    </source>
</evidence>
<accession>A0AAE0EQ72</accession>
<gene>
    <name evidence="2" type="ORF">CYMTET_53595</name>
</gene>
<feature type="compositionally biased region" description="Pro residues" evidence="1">
    <location>
        <begin position="680"/>
        <end position="703"/>
    </location>
</feature>
<feature type="compositionally biased region" description="Polar residues" evidence="1">
    <location>
        <begin position="257"/>
        <end position="268"/>
    </location>
</feature>
<evidence type="ECO:0008006" key="4">
    <source>
        <dbReference type="Google" id="ProtNLM"/>
    </source>
</evidence>
<dbReference type="EMBL" id="LGRX02035109">
    <property type="protein sequence ID" value="KAK3236259.1"/>
    <property type="molecule type" value="Genomic_DNA"/>
</dbReference>
<organism evidence="2 3">
    <name type="scientific">Cymbomonas tetramitiformis</name>
    <dbReference type="NCBI Taxonomy" id="36881"/>
    <lineage>
        <taxon>Eukaryota</taxon>
        <taxon>Viridiplantae</taxon>
        <taxon>Chlorophyta</taxon>
        <taxon>Pyramimonadophyceae</taxon>
        <taxon>Pyramimonadales</taxon>
        <taxon>Pyramimonadaceae</taxon>
        <taxon>Cymbomonas</taxon>
    </lineage>
</organism>
<evidence type="ECO:0000256" key="1">
    <source>
        <dbReference type="SAM" id="MobiDB-lite"/>
    </source>
</evidence>
<name>A0AAE0EQ72_9CHLO</name>
<feature type="compositionally biased region" description="Acidic residues" evidence="1">
    <location>
        <begin position="277"/>
        <end position="288"/>
    </location>
</feature>
<reference evidence="2 3" key="1">
    <citation type="journal article" date="2015" name="Genome Biol. Evol.">
        <title>Comparative Genomics of a Bacterivorous Green Alga Reveals Evolutionary Causalities and Consequences of Phago-Mixotrophic Mode of Nutrition.</title>
        <authorList>
            <person name="Burns J.A."/>
            <person name="Paasch A."/>
            <person name="Narechania A."/>
            <person name="Kim E."/>
        </authorList>
    </citation>
    <scope>NUCLEOTIDE SEQUENCE [LARGE SCALE GENOMIC DNA]</scope>
    <source>
        <strain evidence="2 3">PLY_AMNH</strain>
    </source>
</reference>
<feature type="compositionally biased region" description="Low complexity" evidence="1">
    <location>
        <begin position="647"/>
        <end position="679"/>
    </location>
</feature>
<feature type="region of interest" description="Disordered" evidence="1">
    <location>
        <begin position="610"/>
        <end position="731"/>
    </location>
</feature>
<comment type="caution">
    <text evidence="2">The sequence shown here is derived from an EMBL/GenBank/DDBJ whole genome shotgun (WGS) entry which is preliminary data.</text>
</comment>
<feature type="compositionally biased region" description="Pro residues" evidence="1">
    <location>
        <begin position="613"/>
        <end position="624"/>
    </location>
</feature>
<feature type="compositionally biased region" description="Low complexity" evidence="1">
    <location>
        <begin position="625"/>
        <end position="636"/>
    </location>
</feature>
<sequence>MQAYLSYEDAQKIVAAQGLKSQAQWLAWSKTIRKTLFPRIPSTPHQVYGKEFFNSKGGLAGWLGTLLNASSPNVADVNPSVAVASLVTEGKLSLQASRSTQNGRVSEVAVQTVDCHPESFVTPKHHPSSSAGHPQAYARRAITSEALMPNTTHQVNWSNREVARRVSGAHKLRAMGFHPVVAHLALAQTGDDVDSAVHAIMSGSLENSSSFPSVADEEHLSKDISKVLKQRSRADKRKRSPCDKILESEFAEVADCNESSKATPTIHITSDCHESSNDADDSDSDDDNGSMATAISDDEWHETVTELQTEFPSELITQRKKWSTQKRKQRAARREKQKRTSLRARQVQPFKYKERTLRLHREIIRNDFNQRIRSVTKRNEEHIIQAGGELLSAIVNDKELAQYRDAAGICTSSKASLDAMIVDNYRDCIQANKTVHGNDEFAIYNVVIKAGTGDNLKQARALVAAADRLKVKRDTYTKYYKQHALEKSLKLQWVQKKAAKIKNIPLHIGKAVWDFHIAQARDTDTGGKRNRVTLRLSKGVIMSCRVKLQLYSDGELFQKLKAERPDICEWKVDGKPTKDEHGNIITPTRMMKLGITGMRLFKPFFIRKRKARLPPPPPPPPPGATTPSASAPEAATTPPPPPRGSHHPSASAPEAAATSASAPEAAHPSAASAPSSHLHCPPPPPRQPSPPPPPPPRQPPPSASAPEAVTSLSASAPEAAITPSASPPRRV</sequence>
<feature type="region of interest" description="Disordered" evidence="1">
    <location>
        <begin position="318"/>
        <end position="344"/>
    </location>
</feature>
<keyword evidence="3" id="KW-1185">Reference proteome</keyword>
<evidence type="ECO:0000313" key="3">
    <source>
        <dbReference type="Proteomes" id="UP001190700"/>
    </source>
</evidence>